<keyword evidence="4" id="KW-1185">Reference proteome</keyword>
<name>A0A3L8PUE7_9GAMM</name>
<feature type="transmembrane region" description="Helical" evidence="2">
    <location>
        <begin position="142"/>
        <end position="167"/>
    </location>
</feature>
<proteinExistence type="predicted"/>
<feature type="transmembrane region" description="Helical" evidence="2">
    <location>
        <begin position="12"/>
        <end position="32"/>
    </location>
</feature>
<dbReference type="EMBL" id="QZEI01000105">
    <property type="protein sequence ID" value="RLV58038.1"/>
    <property type="molecule type" value="Genomic_DNA"/>
</dbReference>
<keyword evidence="2" id="KW-0472">Membrane</keyword>
<dbReference type="Proteomes" id="UP000281474">
    <property type="component" value="Unassembled WGS sequence"/>
</dbReference>
<dbReference type="RefSeq" id="WP_121840642.1">
    <property type="nucleotide sequence ID" value="NZ_ML014854.1"/>
</dbReference>
<gene>
    <name evidence="3" type="ORF">D5018_19415</name>
</gene>
<feature type="transmembrane region" description="Helical" evidence="2">
    <location>
        <begin position="38"/>
        <end position="60"/>
    </location>
</feature>
<dbReference type="NCBIfam" id="TIGR00697">
    <property type="entry name" value="queuosine precursor transporter"/>
    <property type="match status" value="1"/>
</dbReference>
<feature type="transmembrane region" description="Helical" evidence="2">
    <location>
        <begin position="67"/>
        <end position="89"/>
    </location>
</feature>
<feature type="transmembrane region" description="Helical" evidence="2">
    <location>
        <begin position="187"/>
        <end position="204"/>
    </location>
</feature>
<sequence length="224" mass="25082">MVKLENNSRLLFILAFYIVMLCLTVCFANNFISPLGVTIPGGVLFFPFSFIVCDIVGEVYGYEVAKIFIWAGITAELLFAGLSEVMIVMPHPSYFNHAGAYQSVFEPTMRYVLSAIAGLFSGDFLNIYILSRWKIAWKGRLFIIRSICTTGVGQMLLSLVVVGAAFSGKVSSEQLVGMMVSGWKIKMLYSFWLSLPACLLVRYLKNIDKVDHYDIGISYNPFKI</sequence>
<dbReference type="Pfam" id="PF02592">
    <property type="entry name" value="Vut_1"/>
    <property type="match status" value="1"/>
</dbReference>
<dbReference type="PANTHER" id="PTHR34300">
    <property type="entry name" value="QUEUOSINE PRECURSOR TRANSPORTER-RELATED"/>
    <property type="match status" value="1"/>
</dbReference>
<dbReference type="InterPro" id="IPR003744">
    <property type="entry name" value="YhhQ"/>
</dbReference>
<evidence type="ECO:0000313" key="4">
    <source>
        <dbReference type="Proteomes" id="UP000281474"/>
    </source>
</evidence>
<evidence type="ECO:0000256" key="1">
    <source>
        <dbReference type="NCBIfam" id="TIGR00697"/>
    </source>
</evidence>
<dbReference type="OrthoDB" id="9805479at2"/>
<comment type="caution">
    <text evidence="3">The sequence shown here is derived from an EMBL/GenBank/DDBJ whole genome shotgun (WGS) entry which is preliminary data.</text>
</comment>
<accession>A0A3L8PUE7</accession>
<keyword evidence="2" id="KW-1133">Transmembrane helix</keyword>
<feature type="transmembrane region" description="Helical" evidence="2">
    <location>
        <begin position="109"/>
        <end position="130"/>
    </location>
</feature>
<organism evidence="3 4">
    <name type="scientific">Parashewanella curva</name>
    <dbReference type="NCBI Taxonomy" id="2338552"/>
    <lineage>
        <taxon>Bacteria</taxon>
        <taxon>Pseudomonadati</taxon>
        <taxon>Pseudomonadota</taxon>
        <taxon>Gammaproteobacteria</taxon>
        <taxon>Alteromonadales</taxon>
        <taxon>Shewanellaceae</taxon>
        <taxon>Parashewanella</taxon>
    </lineage>
</organism>
<evidence type="ECO:0000256" key="2">
    <source>
        <dbReference type="SAM" id="Phobius"/>
    </source>
</evidence>
<protein>
    <recommendedName>
        <fullName evidence="1">Queuosine precursor transporter</fullName>
    </recommendedName>
</protein>
<evidence type="ECO:0000313" key="3">
    <source>
        <dbReference type="EMBL" id="RLV58038.1"/>
    </source>
</evidence>
<dbReference type="PANTHER" id="PTHR34300:SF2">
    <property type="entry name" value="QUEUOSINE PRECURSOR TRANSPORTER-RELATED"/>
    <property type="match status" value="1"/>
</dbReference>
<reference evidence="3 4" key="1">
    <citation type="submission" date="2018-09" db="EMBL/GenBank/DDBJ databases">
        <title>Phylogeny of the Shewanellaceae, and recommendation for two new genera, Pseudoshewanella and Parashewanella.</title>
        <authorList>
            <person name="Wang G."/>
        </authorList>
    </citation>
    <scope>NUCLEOTIDE SEQUENCE [LARGE SCALE GENOMIC DNA]</scope>
    <source>
        <strain evidence="3 4">C51</strain>
    </source>
</reference>
<keyword evidence="2" id="KW-0812">Transmembrane</keyword>
<dbReference type="AlphaFoldDB" id="A0A3L8PUE7"/>